<organism evidence="1 2">
    <name type="scientific">Wickerhamomyces pijperi</name>
    <name type="common">Yeast</name>
    <name type="synonym">Pichia pijperi</name>
    <dbReference type="NCBI Taxonomy" id="599730"/>
    <lineage>
        <taxon>Eukaryota</taxon>
        <taxon>Fungi</taxon>
        <taxon>Dikarya</taxon>
        <taxon>Ascomycota</taxon>
        <taxon>Saccharomycotina</taxon>
        <taxon>Saccharomycetes</taxon>
        <taxon>Phaffomycetales</taxon>
        <taxon>Wickerhamomycetaceae</taxon>
        <taxon>Wickerhamomyces</taxon>
    </lineage>
</organism>
<comment type="caution">
    <text evidence="1">The sequence shown here is derived from an EMBL/GenBank/DDBJ whole genome shotgun (WGS) entry which is preliminary data.</text>
</comment>
<protein>
    <submittedName>
        <fullName evidence="1">Uncharacterized protein</fullName>
    </submittedName>
</protein>
<dbReference type="EMBL" id="JAEUBG010001747">
    <property type="protein sequence ID" value="KAH3685864.1"/>
    <property type="molecule type" value="Genomic_DNA"/>
</dbReference>
<reference evidence="1" key="1">
    <citation type="journal article" date="2021" name="Open Biol.">
        <title>Shared evolutionary footprints suggest mitochondrial oxidative damage underlies multiple complex I losses in fungi.</title>
        <authorList>
            <person name="Schikora-Tamarit M.A."/>
            <person name="Marcet-Houben M."/>
            <person name="Nosek J."/>
            <person name="Gabaldon T."/>
        </authorList>
    </citation>
    <scope>NUCLEOTIDE SEQUENCE</scope>
    <source>
        <strain evidence="1">CBS2887</strain>
    </source>
</reference>
<reference evidence="1" key="2">
    <citation type="submission" date="2021-01" db="EMBL/GenBank/DDBJ databases">
        <authorList>
            <person name="Schikora-Tamarit M.A."/>
        </authorList>
    </citation>
    <scope>NUCLEOTIDE SEQUENCE</scope>
    <source>
        <strain evidence="1">CBS2887</strain>
    </source>
</reference>
<proteinExistence type="predicted"/>
<gene>
    <name evidence="1" type="ORF">WICPIJ_003152</name>
</gene>
<dbReference type="AlphaFoldDB" id="A0A9P8TP53"/>
<evidence type="ECO:0000313" key="1">
    <source>
        <dbReference type="EMBL" id="KAH3685864.1"/>
    </source>
</evidence>
<dbReference type="Proteomes" id="UP000774326">
    <property type="component" value="Unassembled WGS sequence"/>
</dbReference>
<keyword evidence="2" id="KW-1185">Reference proteome</keyword>
<accession>A0A9P8TP53</accession>
<sequence>MALLEEPKILEIVSGETNFMNLSWSCCNNLKKATKIICNSSWLATMASSFSSTWANMSFWSKKYSTKEETCGVKETILASAAKTMEPLIVLLWMELDLAYSSSMVWLEIHLEMKSK</sequence>
<name>A0A9P8TP53_WICPI</name>
<evidence type="ECO:0000313" key="2">
    <source>
        <dbReference type="Proteomes" id="UP000774326"/>
    </source>
</evidence>